<reference evidence="3" key="1">
    <citation type="journal article" date="2017" name="Nat. Commun.">
        <title>The North American bullfrog draft genome provides insight into hormonal regulation of long noncoding RNA.</title>
        <authorList>
            <person name="Hammond S.A."/>
            <person name="Warren R.L."/>
            <person name="Vandervalk B.P."/>
            <person name="Kucuk E."/>
            <person name="Khan H."/>
            <person name="Gibb E.A."/>
            <person name="Pandoh P."/>
            <person name="Kirk H."/>
            <person name="Zhao Y."/>
            <person name="Jones M."/>
            <person name="Mungall A.J."/>
            <person name="Coope R."/>
            <person name="Pleasance S."/>
            <person name="Moore R.A."/>
            <person name="Holt R.A."/>
            <person name="Round J.M."/>
            <person name="Ohora S."/>
            <person name="Walle B.V."/>
            <person name="Veldhoen N."/>
            <person name="Helbing C.C."/>
            <person name="Birol I."/>
        </authorList>
    </citation>
    <scope>NUCLEOTIDE SEQUENCE [LARGE SCALE GENOMIC DNA]</scope>
</reference>
<accession>A0A2G9NIT1</accession>
<proteinExistence type="inferred from homology"/>
<dbReference type="Gene3D" id="1.25.10.10">
    <property type="entry name" value="Leucine-rich Repeat Variant"/>
    <property type="match status" value="1"/>
</dbReference>
<comment type="similarity">
    <text evidence="1">Belongs to the phosphatase 2A regulatory subunit B56 family.</text>
</comment>
<dbReference type="GO" id="GO:0005829">
    <property type="term" value="C:cytosol"/>
    <property type="evidence" value="ECO:0007669"/>
    <property type="project" value="TreeGrafter"/>
</dbReference>
<dbReference type="AlphaFoldDB" id="A0A2G9NIT1"/>
<dbReference type="Pfam" id="PF01603">
    <property type="entry name" value="B56"/>
    <property type="match status" value="1"/>
</dbReference>
<name>A0A2G9NIT1_AQUCT</name>
<evidence type="ECO:0000313" key="3">
    <source>
        <dbReference type="Proteomes" id="UP000228934"/>
    </source>
</evidence>
<dbReference type="GO" id="GO:0007165">
    <property type="term" value="P:signal transduction"/>
    <property type="evidence" value="ECO:0007669"/>
    <property type="project" value="InterPro"/>
</dbReference>
<protein>
    <submittedName>
        <fullName evidence="2">Uncharacterized protein</fullName>
    </submittedName>
</protein>
<gene>
    <name evidence="2" type="ORF">AB205_0092520</name>
</gene>
<dbReference type="EMBL" id="KV922945">
    <property type="protein sequence ID" value="PIN90979.1"/>
    <property type="molecule type" value="Genomic_DNA"/>
</dbReference>
<dbReference type="Proteomes" id="UP000228934">
    <property type="component" value="Unassembled WGS sequence"/>
</dbReference>
<sequence length="160" mass="19051">MFLGELEEILDVIEPSQFVKIQEPLFKQIALCISSPHFQVAERALYFWNNEYILSLIEENCHTILPLIFGTLYQVSKEHWNQTIVSLIYNVLKTFMEMNGKLFDELTASYKLDRQQEMKREKDRQELWRKLDELRLKKLNGLEEAQMNQLNLQHSRASKS</sequence>
<dbReference type="PANTHER" id="PTHR10257:SF4">
    <property type="entry name" value="SERINE_THREONINE-PROTEIN PHOSPHATASE 2A 56 KDA REGULATORY SUBUNIT BETA ISOFORM"/>
    <property type="match status" value="1"/>
</dbReference>
<evidence type="ECO:0000313" key="2">
    <source>
        <dbReference type="EMBL" id="PIN90979.1"/>
    </source>
</evidence>
<dbReference type="SUPFAM" id="SSF48371">
    <property type="entry name" value="ARM repeat"/>
    <property type="match status" value="1"/>
</dbReference>
<evidence type="ECO:0000256" key="1">
    <source>
        <dbReference type="ARBA" id="ARBA00009745"/>
    </source>
</evidence>
<keyword evidence="3" id="KW-1185">Reference proteome</keyword>
<dbReference type="InterPro" id="IPR011989">
    <property type="entry name" value="ARM-like"/>
</dbReference>
<dbReference type="InterPro" id="IPR002554">
    <property type="entry name" value="PP2A_B56"/>
</dbReference>
<dbReference type="GO" id="GO:0005634">
    <property type="term" value="C:nucleus"/>
    <property type="evidence" value="ECO:0007669"/>
    <property type="project" value="TreeGrafter"/>
</dbReference>
<dbReference type="PANTHER" id="PTHR10257">
    <property type="entry name" value="SERINE/THREONINE PROTEIN PHOSPHATASE 2A PP2A REGULATORY SUBUNIT B"/>
    <property type="match status" value="1"/>
</dbReference>
<organism evidence="2 3">
    <name type="scientific">Aquarana catesbeiana</name>
    <name type="common">American bullfrog</name>
    <name type="synonym">Rana catesbeiana</name>
    <dbReference type="NCBI Taxonomy" id="8400"/>
    <lineage>
        <taxon>Eukaryota</taxon>
        <taxon>Metazoa</taxon>
        <taxon>Chordata</taxon>
        <taxon>Craniata</taxon>
        <taxon>Vertebrata</taxon>
        <taxon>Euteleostomi</taxon>
        <taxon>Amphibia</taxon>
        <taxon>Batrachia</taxon>
        <taxon>Anura</taxon>
        <taxon>Neobatrachia</taxon>
        <taxon>Ranoidea</taxon>
        <taxon>Ranidae</taxon>
        <taxon>Aquarana</taxon>
    </lineage>
</organism>
<dbReference type="GO" id="GO:0072542">
    <property type="term" value="F:protein phosphatase activator activity"/>
    <property type="evidence" value="ECO:0007669"/>
    <property type="project" value="TreeGrafter"/>
</dbReference>
<dbReference type="OrthoDB" id="10264446at2759"/>
<dbReference type="InterPro" id="IPR016024">
    <property type="entry name" value="ARM-type_fold"/>
</dbReference>
<dbReference type="GO" id="GO:0000159">
    <property type="term" value="C:protein phosphatase type 2A complex"/>
    <property type="evidence" value="ECO:0007669"/>
    <property type="project" value="InterPro"/>
</dbReference>